<feature type="compositionally biased region" description="Polar residues" evidence="4">
    <location>
        <begin position="432"/>
        <end position="444"/>
    </location>
</feature>
<evidence type="ECO:0000256" key="1">
    <source>
        <dbReference type="ARBA" id="ARBA00004496"/>
    </source>
</evidence>
<keyword evidence="7" id="KW-1185">Reference proteome</keyword>
<feature type="region of interest" description="Disordered" evidence="4">
    <location>
        <begin position="432"/>
        <end position="500"/>
    </location>
</feature>
<feature type="compositionally biased region" description="Low complexity" evidence="4">
    <location>
        <begin position="23"/>
        <end position="43"/>
    </location>
</feature>
<reference evidence="6" key="2">
    <citation type="submission" date="2023-06" db="EMBL/GenBank/DDBJ databases">
        <authorList>
            <consortium name="Lawrence Berkeley National Laboratory"/>
            <person name="Haridas S."/>
            <person name="Hensen N."/>
            <person name="Bonometti L."/>
            <person name="Westerberg I."/>
            <person name="Brannstrom I.O."/>
            <person name="Guillou S."/>
            <person name="Cros-Aarteil S."/>
            <person name="Calhoun S."/>
            <person name="Kuo A."/>
            <person name="Mondo S."/>
            <person name="Pangilinan J."/>
            <person name="Riley R."/>
            <person name="Labutti K."/>
            <person name="Andreopoulos B."/>
            <person name="Lipzen A."/>
            <person name="Chen C."/>
            <person name="Yanf M."/>
            <person name="Daum C."/>
            <person name="Ng V."/>
            <person name="Clum A."/>
            <person name="Steindorff A."/>
            <person name="Ohm R."/>
            <person name="Martin F."/>
            <person name="Silar P."/>
            <person name="Natvig D."/>
            <person name="Lalanne C."/>
            <person name="Gautier V."/>
            <person name="Ament-Velasquez S.L."/>
            <person name="Kruys A."/>
            <person name="Hutchinson M.I."/>
            <person name="Powell A.J."/>
            <person name="Barry K."/>
            <person name="Miller A.N."/>
            <person name="Grigoriev I.V."/>
            <person name="Debuchy R."/>
            <person name="Gladieux P."/>
            <person name="Thoren M.H."/>
            <person name="Johannesson H."/>
        </authorList>
    </citation>
    <scope>NUCLEOTIDE SEQUENCE</scope>
    <source>
        <strain evidence="6">SMH4131-1</strain>
    </source>
</reference>
<feature type="compositionally biased region" description="Basic and acidic residues" evidence="4">
    <location>
        <begin position="95"/>
        <end position="109"/>
    </location>
</feature>
<evidence type="ECO:0000256" key="2">
    <source>
        <dbReference type="ARBA" id="ARBA00022490"/>
    </source>
</evidence>
<feature type="compositionally biased region" description="Polar residues" evidence="4">
    <location>
        <begin position="110"/>
        <end position="136"/>
    </location>
</feature>
<feature type="compositionally biased region" description="Polar residues" evidence="4">
    <location>
        <begin position="1"/>
        <end position="11"/>
    </location>
</feature>
<dbReference type="Pfam" id="PF07989">
    <property type="entry name" value="Cnn_1N"/>
    <property type="match status" value="1"/>
</dbReference>
<feature type="compositionally biased region" description="Polar residues" evidence="4">
    <location>
        <begin position="350"/>
        <end position="361"/>
    </location>
</feature>
<feature type="compositionally biased region" description="Low complexity" evidence="4">
    <location>
        <begin position="605"/>
        <end position="620"/>
    </location>
</feature>
<dbReference type="GO" id="GO:0005815">
    <property type="term" value="C:microtubule organizing center"/>
    <property type="evidence" value="ECO:0007669"/>
    <property type="project" value="InterPro"/>
</dbReference>
<dbReference type="EMBL" id="JAUEPO010000005">
    <property type="protein sequence ID" value="KAK3320392.1"/>
    <property type="molecule type" value="Genomic_DNA"/>
</dbReference>
<dbReference type="GO" id="GO:0005737">
    <property type="term" value="C:cytoplasm"/>
    <property type="evidence" value="ECO:0007669"/>
    <property type="project" value="UniProtKB-SubCell"/>
</dbReference>
<reference evidence="6" key="1">
    <citation type="journal article" date="2023" name="Mol. Phylogenet. Evol.">
        <title>Genome-scale phylogeny and comparative genomics of the fungal order Sordariales.</title>
        <authorList>
            <person name="Hensen N."/>
            <person name="Bonometti L."/>
            <person name="Westerberg I."/>
            <person name="Brannstrom I.O."/>
            <person name="Guillou S."/>
            <person name="Cros-Aarteil S."/>
            <person name="Calhoun S."/>
            <person name="Haridas S."/>
            <person name="Kuo A."/>
            <person name="Mondo S."/>
            <person name="Pangilinan J."/>
            <person name="Riley R."/>
            <person name="LaButti K."/>
            <person name="Andreopoulos B."/>
            <person name="Lipzen A."/>
            <person name="Chen C."/>
            <person name="Yan M."/>
            <person name="Daum C."/>
            <person name="Ng V."/>
            <person name="Clum A."/>
            <person name="Steindorff A."/>
            <person name="Ohm R.A."/>
            <person name="Martin F."/>
            <person name="Silar P."/>
            <person name="Natvig D.O."/>
            <person name="Lalanne C."/>
            <person name="Gautier V."/>
            <person name="Ament-Velasquez S.L."/>
            <person name="Kruys A."/>
            <person name="Hutchinson M.I."/>
            <person name="Powell A.J."/>
            <person name="Barry K."/>
            <person name="Miller A.N."/>
            <person name="Grigoriev I.V."/>
            <person name="Debuchy R."/>
            <person name="Gladieux P."/>
            <person name="Hiltunen Thoren M."/>
            <person name="Johannesson H."/>
        </authorList>
    </citation>
    <scope>NUCLEOTIDE SEQUENCE</scope>
    <source>
        <strain evidence="6">SMH4131-1</strain>
    </source>
</reference>
<gene>
    <name evidence="6" type="ORF">B0T19DRAFT_361364</name>
</gene>
<sequence>MDGFGAQSQVNDRSRYPPPPFPRTASRSSTSSTRTRQSTSSTSNHQVPSANPHRYHHSRCTRTPNMEQPRSQLSREPSEDSRQSLAPTMSSFLQERLERERKVESDRSSSRASNDGMSVSTDLKPAQSSPSKTSIAESRRPRSSAGSEASKKKGLGLKEMEQTLSTLHKQNFDLKLELFHRRERQSTLEERLDKLEAEKAQTDQMNDQLIQELEKRDKAVEEAVGMIVVLEARVEQLLREREMVRQVEQEGIFPTRPESPSPAAVPKMKLLQLPKLEEDKVLNRMPSFLSERSENTENLRNVYLGVRGSVLSLPPTAEESHETDRMNGLSSPTLSVLSESSFLSVYGQKHNGSSPPANDSPSALDGAGRSRGPSAYHSERLGADAGTPTNHRRISASRGVASALGHYQNINDVLDEGGSPLQRFEKIEATMASTMDSSRPSTLISDKDRYCPRPPQTQNQPRTKQEKRDALQRVLTQGSLGRDMPHHHRLPPTPDTVSTSTLYRYRNSNDTLSREQSLVNEQSYLALSDTTYSQNSGSDGRSKRPQRADETTQPASTTAFNSLKQQAGSENSSDTRFATSHPQRPRSASDTTVSRQFDNAWHNPGSGDEVADGADSSASSFDPWLQESQKPNYPDALEPLSSVSQAGPGRKLGRISPDLFSFPASTSGWATDAMFGPLGGTGYSGLASPTLPSAPTASTMDAIGQSFPPPLFGSGLVTPTSAAGYTPPPPPNRRSSLHARTGSTTLMMGPGSIPSSPARPSTMASKFKKSPARVNRKRSNSIDIRPPTENMTDMAARLDRTATVPPKQLFNLPPQRSDTQPPPLPPTKQRHYPPTASQQPRSRGLNSLFRRSTGSAEPPQLVAPSSAPPTQTEFEGLQPSMVGIPSWGRRGSAFEDERESATPPPIMRSKGPGRFDHEDGGVPLLEHQEGAPIGVIPGSNVAQVGGPTPGNASSAVLQGGGKRKWLGLGRVSSLRNRGAA</sequence>
<name>A0AAE0I8D1_9PEZI</name>
<keyword evidence="2" id="KW-0963">Cytoplasm</keyword>
<feature type="compositionally biased region" description="Polar residues" evidence="4">
    <location>
        <begin position="61"/>
        <end position="75"/>
    </location>
</feature>
<feature type="coiled-coil region" evidence="3">
    <location>
        <begin position="157"/>
        <end position="247"/>
    </location>
</feature>
<keyword evidence="3" id="KW-0175">Coiled coil</keyword>
<comment type="caution">
    <text evidence="6">The sequence shown here is derived from an EMBL/GenBank/DDBJ whole genome shotgun (WGS) entry which is preliminary data.</text>
</comment>
<feature type="compositionally biased region" description="Basic and acidic residues" evidence="4">
    <location>
        <begin position="540"/>
        <end position="550"/>
    </location>
</feature>
<feature type="region of interest" description="Disordered" evidence="4">
    <location>
        <begin position="1"/>
        <end position="155"/>
    </location>
</feature>
<feature type="compositionally biased region" description="Polar residues" evidence="4">
    <location>
        <begin position="835"/>
        <end position="855"/>
    </location>
</feature>
<protein>
    <recommendedName>
        <fullName evidence="5">Centrosomin N-terminal motif 1 domain-containing protein</fullName>
    </recommendedName>
</protein>
<feature type="region of interest" description="Disordered" evidence="4">
    <location>
        <begin position="346"/>
        <end position="391"/>
    </location>
</feature>
<evidence type="ECO:0000259" key="5">
    <source>
        <dbReference type="Pfam" id="PF07989"/>
    </source>
</evidence>
<feature type="compositionally biased region" description="Polar residues" evidence="4">
    <location>
        <begin position="83"/>
        <end position="93"/>
    </location>
</feature>
<dbReference type="InterPro" id="IPR012943">
    <property type="entry name" value="Cnn_1N"/>
</dbReference>
<feature type="region of interest" description="Disordered" evidence="4">
    <location>
        <begin position="719"/>
        <end position="790"/>
    </location>
</feature>
<accession>A0AAE0I8D1</accession>
<feature type="compositionally biased region" description="Polar residues" evidence="4">
    <location>
        <begin position="753"/>
        <end position="764"/>
    </location>
</feature>
<feature type="region of interest" description="Disordered" evidence="4">
    <location>
        <begin position="528"/>
        <end position="649"/>
    </location>
</feature>
<feature type="region of interest" description="Disordered" evidence="4">
    <location>
        <begin position="806"/>
        <end position="925"/>
    </location>
</feature>
<evidence type="ECO:0000313" key="6">
    <source>
        <dbReference type="EMBL" id="KAK3320392.1"/>
    </source>
</evidence>
<evidence type="ECO:0000256" key="3">
    <source>
        <dbReference type="SAM" id="Coils"/>
    </source>
</evidence>
<feature type="compositionally biased region" description="Basic residues" evidence="4">
    <location>
        <begin position="766"/>
        <end position="779"/>
    </location>
</feature>
<feature type="domain" description="Centrosomin N-terminal motif 1" evidence="5">
    <location>
        <begin position="157"/>
        <end position="223"/>
    </location>
</feature>
<proteinExistence type="predicted"/>
<dbReference type="AlphaFoldDB" id="A0AAE0I8D1"/>
<comment type="subcellular location">
    <subcellularLocation>
        <location evidence="1">Cytoplasm</location>
    </subcellularLocation>
</comment>
<evidence type="ECO:0000313" key="7">
    <source>
        <dbReference type="Proteomes" id="UP001286456"/>
    </source>
</evidence>
<evidence type="ECO:0000256" key="4">
    <source>
        <dbReference type="SAM" id="MobiDB-lite"/>
    </source>
</evidence>
<dbReference type="Proteomes" id="UP001286456">
    <property type="component" value="Unassembled WGS sequence"/>
</dbReference>
<organism evidence="6 7">
    <name type="scientific">Cercophora scortea</name>
    <dbReference type="NCBI Taxonomy" id="314031"/>
    <lineage>
        <taxon>Eukaryota</taxon>
        <taxon>Fungi</taxon>
        <taxon>Dikarya</taxon>
        <taxon>Ascomycota</taxon>
        <taxon>Pezizomycotina</taxon>
        <taxon>Sordariomycetes</taxon>
        <taxon>Sordariomycetidae</taxon>
        <taxon>Sordariales</taxon>
        <taxon>Lasiosphaeriaceae</taxon>
        <taxon>Cercophora</taxon>
    </lineage>
</organism>
<feature type="compositionally biased region" description="Polar residues" evidence="4">
    <location>
        <begin position="551"/>
        <end position="597"/>
    </location>
</feature>
<feature type="compositionally biased region" description="Polar residues" evidence="4">
    <location>
        <begin position="528"/>
        <end position="539"/>
    </location>
</feature>